<feature type="compositionally biased region" description="Low complexity" evidence="4">
    <location>
        <begin position="1377"/>
        <end position="1402"/>
    </location>
</feature>
<keyword evidence="8" id="KW-1185">Reference proteome</keyword>
<gene>
    <name evidence="7" type="ORF">V5O49_05170</name>
</gene>
<dbReference type="PANTHER" id="PTHR22683:SF1">
    <property type="entry name" value="TYPE VII SECRETION SYSTEM PROTEIN ESSC"/>
    <property type="match status" value="1"/>
</dbReference>
<feature type="region of interest" description="Disordered" evidence="4">
    <location>
        <begin position="146"/>
        <end position="170"/>
    </location>
</feature>
<evidence type="ECO:0000259" key="6">
    <source>
        <dbReference type="PROSITE" id="PS50901"/>
    </source>
</evidence>
<keyword evidence="5" id="KW-0812">Transmembrane</keyword>
<dbReference type="EMBL" id="JBAGLP010000110">
    <property type="protein sequence ID" value="MEG3614511.1"/>
    <property type="molecule type" value="Genomic_DNA"/>
</dbReference>
<protein>
    <submittedName>
        <fullName evidence="7">FtsK/SpoIIIE domain-containing protein</fullName>
    </submittedName>
</protein>
<dbReference type="Proteomes" id="UP001310387">
    <property type="component" value="Unassembled WGS sequence"/>
</dbReference>
<dbReference type="InterPro" id="IPR003593">
    <property type="entry name" value="AAA+_ATPase"/>
</dbReference>
<reference evidence="7" key="1">
    <citation type="journal article" date="2024" name="Antonie Van Leeuwenhoek">
        <title>Isoptericola haloaureus sp. nov., a dimorphic actinobacterium isolated from mangrove sediments of southeast India, implicating biosaline agricultural significance through nitrogen fixation and salt tolerance genes.</title>
        <authorList>
            <person name="Prathaban M."/>
            <person name="Prathiviraj R."/>
            <person name="Ravichandran M."/>
            <person name="Natarajan S.D."/>
            <person name="Sobanaa M."/>
            <person name="Hari Krishna Kumar S."/>
            <person name="Chandrasekar V."/>
            <person name="Selvin J."/>
        </authorList>
    </citation>
    <scope>NUCLEOTIDE SEQUENCE</scope>
    <source>
        <strain evidence="7">MP1014</strain>
    </source>
</reference>
<keyword evidence="5" id="KW-1133">Transmembrane helix</keyword>
<dbReference type="SMART" id="SM00382">
    <property type="entry name" value="AAA"/>
    <property type="match status" value="3"/>
</dbReference>
<feature type="compositionally biased region" description="Low complexity" evidence="4">
    <location>
        <begin position="159"/>
        <end position="170"/>
    </location>
</feature>
<evidence type="ECO:0000256" key="3">
    <source>
        <dbReference type="PROSITE-ProRule" id="PRU00289"/>
    </source>
</evidence>
<feature type="domain" description="FtsK" evidence="6">
    <location>
        <begin position="562"/>
        <end position="746"/>
    </location>
</feature>
<feature type="region of interest" description="Disordered" evidence="4">
    <location>
        <begin position="782"/>
        <end position="819"/>
    </location>
</feature>
<evidence type="ECO:0000313" key="7">
    <source>
        <dbReference type="EMBL" id="MEG3614511.1"/>
    </source>
</evidence>
<feature type="region of interest" description="Disordered" evidence="4">
    <location>
        <begin position="1289"/>
        <end position="1309"/>
    </location>
</feature>
<dbReference type="SUPFAM" id="SSF52540">
    <property type="entry name" value="P-loop containing nucleoside triphosphate hydrolases"/>
    <property type="match status" value="3"/>
</dbReference>
<dbReference type="Pfam" id="PF01580">
    <property type="entry name" value="FtsK_SpoIIIE"/>
    <property type="match status" value="1"/>
</dbReference>
<evidence type="ECO:0000256" key="5">
    <source>
        <dbReference type="SAM" id="Phobius"/>
    </source>
</evidence>
<name>A0ABU7Z567_9MICO</name>
<feature type="transmembrane region" description="Helical" evidence="5">
    <location>
        <begin position="236"/>
        <end position="256"/>
    </location>
</feature>
<feature type="compositionally biased region" description="Gly residues" evidence="4">
    <location>
        <begin position="1458"/>
        <end position="1470"/>
    </location>
</feature>
<feature type="compositionally biased region" description="Low complexity" evidence="4">
    <location>
        <begin position="798"/>
        <end position="819"/>
    </location>
</feature>
<proteinExistence type="predicted"/>
<feature type="region of interest" description="Disordered" evidence="4">
    <location>
        <begin position="1340"/>
        <end position="1486"/>
    </location>
</feature>
<reference evidence="7" key="2">
    <citation type="submission" date="2024-02" db="EMBL/GenBank/DDBJ databases">
        <authorList>
            <person name="Prathaban M."/>
            <person name="Mythili R."/>
            <person name="Sharmila Devi N."/>
            <person name="Sobanaa M."/>
            <person name="Prathiviraj R."/>
            <person name="Selvin J."/>
        </authorList>
    </citation>
    <scope>NUCLEOTIDE SEQUENCE</scope>
    <source>
        <strain evidence="7">MP1014</strain>
    </source>
</reference>
<sequence length="1486" mass="151658">MPVSLTLHPDEDVELPDDVRLGDLRAPLADLVRRPELLRADLLADDRPVGDDARVGSRPLLPGTVLRPARSGEGALGRPAGGGPADAAADAAADVAALRSPWCVAATTGLAAGEPRPLAPGAPLTLAQGRHRVRVTAGARGGVRVRLLSPAPPRDGTAPGRARPWWPGLPWPGRGRPATLGHPGGRRRRRPGWWSRRWPSHLELDLAGVRYALHRSGDVEVWLAPEAAPTDTAPTVGPAMLATGLVPVLGSVVLAVTLRQPLYALFSLVAVVALVPQVVAAVRRRRRVPQAVGPDVPEIVGAAPGRTAARIAAAHQASDGAWRRAARALAERATAGTPAPPLVPGTMLPDAALCLRGPAASVRSVARSVVVDLATTGAAVRAVGTGRGAWRWCRWLAADPEPAADGTPGVLVADAPTADDLATADRTARHGGVVVLCLPDDGPGGPVPAPAWCRTTWTIGPDGRVLRTAPDGTDSLAPATGVTIGWAERTARRLAGLRHLRRPATGPSAQAATAPESDGTDPTDPRLPSSVALADLVDLDDPADRWARADTWRVPLGRDAAGRTVDLDLDADGPHLLVAGTTGAGKSELLQSLVLGLAATRSPADLAVALVDFKGGASFGRCAELPHVVGQVTDLEAGLAGRALAGLRAELHRRERVLADHGVAASHDLPRGALPRLLVVIDEFRALADDLPDFLPGLLRIAAQGRSLGVHLVLATQRPAGAVGADLRANVSARLALRVVDPADSRDVVEHPGAAAIRVGDPGRAVLRIGSAPPVALQCAHAGAPGGESTPAVRRVPGTHPTSPAGTAAAPTAPGGPEDADTVAAAVTVLREAAAAGGHRPGPAPWLPALPAQVTVADLPPDAPAGPDQLPLALADDPDRQRRTAACWRPADGHLAVLGPARSGRTTALVTLARAALERGRAVHVLAPAAAQHRFAPLAGRPGFGTLAGADDPRRARRLLQLLAAPVPTGADGGPAPLVLVDDVAALRASLAGTDPWDPLVTALSAGRAAFAVTADGATAGGVAARVGPRLVLLGTDQHTDVMLGAPAPFAGTGGPPGRAVWLTHEVPLACQVLSPEPVAPWHDARVGATPVADAPVRVLPLPADVTPAHLGRAATDPSPHGTTAPGDGTAVTVGLGGDGAAPVSLDVGEGALVVGPHGSGRTITLRTVTRALARRGRLAAVVSRDRTLREDAGTAPTAGLSSAAVRGLVESLSPGSGTVVVDDLDAVAQSCPLEAERLAALQQEGLRVVASATTQGALMAHRGVLAELRGRRTGVVLAPGERGADEVLGTPVADVADPGPPRPGRGALVRSGEAVCVQVARPVAAGTGSAERVLDDAARHEADQDAGGQREHQHPAERHHQGPAGQQRDGDQPLEDLPAGDGRPAAPAALPQGARGPAQEPGEGEEEGGREEADAEALRLAHDEVDDHRAGEDHHRHDLEPDARHDGEQSPGHPGRGRGGVGRARGGVRGGHRRDDTADLPRCAV</sequence>
<evidence type="ECO:0000313" key="8">
    <source>
        <dbReference type="Proteomes" id="UP001310387"/>
    </source>
</evidence>
<feature type="binding site" evidence="3">
    <location>
        <begin position="580"/>
        <end position="587"/>
    </location>
    <ligand>
        <name>ATP</name>
        <dbReference type="ChEBI" id="CHEBI:30616"/>
    </ligand>
</feature>
<feature type="compositionally biased region" description="Basic and acidic residues" evidence="4">
    <location>
        <begin position="1411"/>
        <end position="1449"/>
    </location>
</feature>
<comment type="caution">
    <text evidence="7">The sequence shown here is derived from an EMBL/GenBank/DDBJ whole genome shotgun (WGS) entry which is preliminary data.</text>
</comment>
<feature type="transmembrane region" description="Helical" evidence="5">
    <location>
        <begin position="263"/>
        <end position="282"/>
    </location>
</feature>
<keyword evidence="1 3" id="KW-0547">Nucleotide-binding</keyword>
<keyword evidence="5" id="KW-0472">Membrane</keyword>
<dbReference type="InterPro" id="IPR050206">
    <property type="entry name" value="FtsK/SpoIIIE/SftA"/>
</dbReference>
<feature type="region of interest" description="Disordered" evidence="4">
    <location>
        <begin position="498"/>
        <end position="528"/>
    </location>
</feature>
<organism evidence="7 8">
    <name type="scientific">Isoptericola haloaureus</name>
    <dbReference type="NCBI Taxonomy" id="1542902"/>
    <lineage>
        <taxon>Bacteria</taxon>
        <taxon>Bacillati</taxon>
        <taxon>Actinomycetota</taxon>
        <taxon>Actinomycetes</taxon>
        <taxon>Micrococcales</taxon>
        <taxon>Promicromonosporaceae</taxon>
        <taxon>Isoptericola</taxon>
    </lineage>
</organism>
<dbReference type="RefSeq" id="WP_332901287.1">
    <property type="nucleotide sequence ID" value="NZ_JBAGLP010000110.1"/>
</dbReference>
<feature type="region of interest" description="Disordered" evidence="4">
    <location>
        <begin position="54"/>
        <end position="84"/>
    </location>
</feature>
<dbReference type="Gene3D" id="3.40.50.300">
    <property type="entry name" value="P-loop containing nucleotide triphosphate hydrolases"/>
    <property type="match status" value="3"/>
</dbReference>
<dbReference type="InterPro" id="IPR027417">
    <property type="entry name" value="P-loop_NTPase"/>
</dbReference>
<evidence type="ECO:0000256" key="4">
    <source>
        <dbReference type="SAM" id="MobiDB-lite"/>
    </source>
</evidence>
<dbReference type="InterPro" id="IPR002543">
    <property type="entry name" value="FtsK_dom"/>
</dbReference>
<dbReference type="PROSITE" id="PS50901">
    <property type="entry name" value="FTSK"/>
    <property type="match status" value="1"/>
</dbReference>
<evidence type="ECO:0000256" key="2">
    <source>
        <dbReference type="ARBA" id="ARBA00022840"/>
    </source>
</evidence>
<dbReference type="CDD" id="cd01127">
    <property type="entry name" value="TrwB_TraG_TraD_VirD4"/>
    <property type="match status" value="1"/>
</dbReference>
<evidence type="ECO:0000256" key="1">
    <source>
        <dbReference type="ARBA" id="ARBA00022741"/>
    </source>
</evidence>
<accession>A0ABU7Z567</accession>
<dbReference type="PANTHER" id="PTHR22683">
    <property type="entry name" value="SPORULATION PROTEIN RELATED"/>
    <property type="match status" value="1"/>
</dbReference>
<feature type="compositionally biased region" description="Basic and acidic residues" evidence="4">
    <location>
        <begin position="1340"/>
        <end position="1361"/>
    </location>
</feature>
<keyword evidence="2 3" id="KW-0067">ATP-binding</keyword>